<dbReference type="OrthoDB" id="7833188at2"/>
<evidence type="ECO:0000313" key="1">
    <source>
        <dbReference type="EMBL" id="PZV34888.1"/>
    </source>
</evidence>
<evidence type="ECO:0000313" key="2">
    <source>
        <dbReference type="Proteomes" id="UP000248616"/>
    </source>
</evidence>
<gene>
    <name evidence="1" type="ORF">B5V02_30175</name>
</gene>
<dbReference type="Proteomes" id="UP000248616">
    <property type="component" value="Unassembled WGS sequence"/>
</dbReference>
<keyword evidence="2" id="KW-1185">Reference proteome</keyword>
<reference evidence="2" key="1">
    <citation type="submission" date="2017-03" db="EMBL/GenBank/DDBJ databases">
        <authorList>
            <person name="Safronova V.I."/>
            <person name="Sazanova A.L."/>
            <person name="Chirak E.R."/>
        </authorList>
    </citation>
    <scope>NUCLEOTIDE SEQUENCE [LARGE SCALE GENOMIC DNA]</scope>
    <source>
        <strain evidence="2">Ach-343</strain>
    </source>
</reference>
<comment type="caution">
    <text evidence="1">The sequence shown here is derived from an EMBL/GenBank/DDBJ whole genome shotgun (WGS) entry which is preliminary data.</text>
</comment>
<protein>
    <recommendedName>
        <fullName evidence="3">HEPN domain-containing protein</fullName>
    </recommendedName>
</protein>
<evidence type="ECO:0008006" key="3">
    <source>
        <dbReference type="Google" id="ProtNLM"/>
    </source>
</evidence>
<accession>A0A2W7BZD6</accession>
<organism evidence="1 2">
    <name type="scientific">Mesorhizobium kowhaii</name>
    <dbReference type="NCBI Taxonomy" id="1300272"/>
    <lineage>
        <taxon>Bacteria</taxon>
        <taxon>Pseudomonadati</taxon>
        <taxon>Pseudomonadota</taxon>
        <taxon>Alphaproteobacteria</taxon>
        <taxon>Hyphomicrobiales</taxon>
        <taxon>Phyllobacteriaceae</taxon>
        <taxon>Mesorhizobium</taxon>
    </lineage>
</organism>
<proteinExistence type="predicted"/>
<dbReference type="AlphaFoldDB" id="A0A2W7BZD6"/>
<sequence>MRRQTERIFTHEAMNRPLFEEPGEHILREDPFSGPQGFMVGDEFIPTRIEMAQQYFDAAHMLLETIKRGDWEDYKLVNPALYLYRHSLELLVKDITRSSRRTHDLSELAGELEATVIASSGFSAPTWIIKRLKEIAAIDPTSTAFRYGEKFDVASKQAVPPVPEAVYVSVPHLQRAMLTLNAALRGGIAEIANEHPVHYFEDDE</sequence>
<dbReference type="RefSeq" id="WP_111547725.1">
    <property type="nucleotide sequence ID" value="NZ_MZXV01000064.1"/>
</dbReference>
<name>A0A2W7BZD6_9HYPH</name>
<dbReference type="EMBL" id="MZXV01000064">
    <property type="protein sequence ID" value="PZV34888.1"/>
    <property type="molecule type" value="Genomic_DNA"/>
</dbReference>